<feature type="transmembrane region" description="Helical" evidence="1">
    <location>
        <begin position="373"/>
        <end position="398"/>
    </location>
</feature>
<accession>A0ABV6N1V1</accession>
<evidence type="ECO:0000313" key="2">
    <source>
        <dbReference type="EMBL" id="MFC0546530.1"/>
    </source>
</evidence>
<organism evidence="2 3">
    <name type="scientific">Kutzneria chonburiensis</name>
    <dbReference type="NCBI Taxonomy" id="1483604"/>
    <lineage>
        <taxon>Bacteria</taxon>
        <taxon>Bacillati</taxon>
        <taxon>Actinomycetota</taxon>
        <taxon>Actinomycetes</taxon>
        <taxon>Pseudonocardiales</taxon>
        <taxon>Pseudonocardiaceae</taxon>
        <taxon>Kutzneria</taxon>
    </lineage>
</organism>
<evidence type="ECO:0000256" key="1">
    <source>
        <dbReference type="SAM" id="Phobius"/>
    </source>
</evidence>
<evidence type="ECO:0008006" key="4">
    <source>
        <dbReference type="Google" id="ProtNLM"/>
    </source>
</evidence>
<reference evidence="2 3" key="1">
    <citation type="submission" date="2024-09" db="EMBL/GenBank/DDBJ databases">
        <authorList>
            <person name="Sun Q."/>
            <person name="Mori K."/>
        </authorList>
    </citation>
    <scope>NUCLEOTIDE SEQUENCE [LARGE SCALE GENOMIC DNA]</scope>
    <source>
        <strain evidence="2 3">TBRC 1432</strain>
    </source>
</reference>
<dbReference type="EMBL" id="JBHLUD010000013">
    <property type="protein sequence ID" value="MFC0546530.1"/>
    <property type="molecule type" value="Genomic_DNA"/>
</dbReference>
<feature type="transmembrane region" description="Helical" evidence="1">
    <location>
        <begin position="177"/>
        <end position="198"/>
    </location>
</feature>
<name>A0ABV6N1V1_9PSEU</name>
<protein>
    <recommendedName>
        <fullName evidence="4">O-antigen/teichoic acid export membrane protein</fullName>
    </recommendedName>
</protein>
<feature type="transmembrane region" description="Helical" evidence="1">
    <location>
        <begin position="219"/>
        <end position="244"/>
    </location>
</feature>
<feature type="transmembrane region" description="Helical" evidence="1">
    <location>
        <begin position="332"/>
        <end position="352"/>
    </location>
</feature>
<dbReference type="RefSeq" id="WP_273936769.1">
    <property type="nucleotide sequence ID" value="NZ_CP097263.1"/>
</dbReference>
<keyword evidence="1" id="KW-1133">Transmembrane helix</keyword>
<feature type="transmembrane region" description="Helical" evidence="1">
    <location>
        <begin position="94"/>
        <end position="113"/>
    </location>
</feature>
<comment type="caution">
    <text evidence="2">The sequence shown here is derived from an EMBL/GenBank/DDBJ whole genome shotgun (WGS) entry which is preliminary data.</text>
</comment>
<feature type="transmembrane region" description="Helical" evidence="1">
    <location>
        <begin position="119"/>
        <end position="139"/>
    </location>
</feature>
<gene>
    <name evidence="2" type="ORF">ACFFH7_33800</name>
</gene>
<dbReference type="Proteomes" id="UP001589810">
    <property type="component" value="Unassembled WGS sequence"/>
</dbReference>
<keyword evidence="1" id="KW-0472">Membrane</keyword>
<keyword evidence="3" id="KW-1185">Reference proteome</keyword>
<keyword evidence="1" id="KW-0812">Transmembrane</keyword>
<sequence>MTESTSFLQRLAKGRLGSLAITLDQLAFSAAAFLLQFAGAHSSGNAAFAGFSLVTLIQTGQWYLSRAAASEPVLVGRHLQGNGAAVAAQRSMNAALLIGFVGAAVSLGGALLTDGPLRWLFLMQVVASPIAAIFDHARYLLLASGRAVHAFLLDTLWTLTMLVAVAVLLVTGNLTPVTVFLSWGLALVVPTAVGYKLVGIKLPVPGRDVRAWFTQNRKLVPGFLVDAAFLTFGIYVTFAVIWLVTGSDNLGLFRKALIPVTVLNVVMMGITTVLLTTLTQRAHRATTLRVPLLATVGGGIIALVGVLIMLVLPTNLMELLFNASWDQMRPLVFVLMLYGFMQLVTQNAVTFAKSHGRSWVGPKVRGFEAVVEVTLVGVFGALFGIIGVPWALVAAWGLASPIAWRAAMASRAEPETADPVVV</sequence>
<feature type="transmembrane region" description="Helical" evidence="1">
    <location>
        <begin position="256"/>
        <end position="278"/>
    </location>
</feature>
<feature type="transmembrane region" description="Helical" evidence="1">
    <location>
        <begin position="290"/>
        <end position="312"/>
    </location>
</feature>
<proteinExistence type="predicted"/>
<evidence type="ECO:0000313" key="3">
    <source>
        <dbReference type="Proteomes" id="UP001589810"/>
    </source>
</evidence>
<feature type="transmembrane region" description="Helical" evidence="1">
    <location>
        <begin position="151"/>
        <end position="171"/>
    </location>
</feature>